<accession>A0A2P2JD48</accession>
<reference evidence="1" key="1">
    <citation type="submission" date="2018-02" db="EMBL/GenBank/DDBJ databases">
        <title>Rhizophora mucronata_Transcriptome.</title>
        <authorList>
            <person name="Meera S.P."/>
            <person name="Sreeshan A."/>
            <person name="Augustine A."/>
        </authorList>
    </citation>
    <scope>NUCLEOTIDE SEQUENCE</scope>
    <source>
        <tissue evidence="1">Leaf</tissue>
    </source>
</reference>
<proteinExistence type="predicted"/>
<dbReference type="AlphaFoldDB" id="A0A2P2JD48"/>
<name>A0A2P2JD48_RHIMU</name>
<dbReference type="PANTHER" id="PTHR38940:SF4">
    <property type="entry name" value="OS01G0775100 PROTEIN"/>
    <property type="match status" value="1"/>
</dbReference>
<protein>
    <submittedName>
        <fullName evidence="1">Uncharacterized protein MANES_03G168800</fullName>
    </submittedName>
</protein>
<organism evidence="1">
    <name type="scientific">Rhizophora mucronata</name>
    <name type="common">Asiatic mangrove</name>
    <dbReference type="NCBI Taxonomy" id="61149"/>
    <lineage>
        <taxon>Eukaryota</taxon>
        <taxon>Viridiplantae</taxon>
        <taxon>Streptophyta</taxon>
        <taxon>Embryophyta</taxon>
        <taxon>Tracheophyta</taxon>
        <taxon>Spermatophyta</taxon>
        <taxon>Magnoliopsida</taxon>
        <taxon>eudicotyledons</taxon>
        <taxon>Gunneridae</taxon>
        <taxon>Pentapetalae</taxon>
        <taxon>rosids</taxon>
        <taxon>fabids</taxon>
        <taxon>Malpighiales</taxon>
        <taxon>Rhizophoraceae</taxon>
        <taxon>Rhizophora</taxon>
    </lineage>
</organism>
<evidence type="ECO:0000313" key="1">
    <source>
        <dbReference type="EMBL" id="MBW91388.1"/>
    </source>
</evidence>
<dbReference type="EMBL" id="GGEC01010905">
    <property type="protein sequence ID" value="MBW91388.1"/>
    <property type="molecule type" value="Transcribed_RNA"/>
</dbReference>
<sequence>MTFVGTDPLSELVWSPQKGLSLRCADGSFSTKKFSVLCGSGVSNMGSGLFTNEPINKENLITSVAACNGTRHSSAGSPIDDAGTMPLSVSSGELKTGEDVNSVLNIEVAESLEGRENKISGSPGASCHLFNSFYRLKMMFRGLFTFS</sequence>
<dbReference type="PANTHER" id="PTHR38940">
    <property type="entry name" value="PLUS3 DOMAIN-CONTAINING PROTEIN"/>
    <property type="match status" value="1"/>
</dbReference>